<reference evidence="3" key="3">
    <citation type="submission" date="2024-03" db="EMBL/GenBank/DDBJ databases">
        <authorList>
            <person name="Bromfield E.S.P."/>
            <person name="Cloutier S."/>
        </authorList>
    </citation>
    <scope>NUCLEOTIDE SEQUENCE</scope>
    <source>
        <strain evidence="3">5S5</strain>
    </source>
</reference>
<gene>
    <name evidence="2" type="ORF">HAP48_030735</name>
    <name evidence="3" type="ORF">WDK88_15400</name>
</gene>
<accession>A0A973W494</accession>
<evidence type="ECO:0000313" key="4">
    <source>
        <dbReference type="Proteomes" id="UP001432046"/>
    </source>
</evidence>
<reference evidence="3" key="2">
    <citation type="journal article" date="2021" name="Int. J. Syst. Evol. Microbiol.">
        <title>Bradyrhizobium septentrionale sp. nov. (sv. septentrionale) and Bradyrhizobium quebecense sp. nov. (sv. septentrionale) associated with legumes native to Canada possess rearranged symbiosis genes and numerous insertion sequences.</title>
        <authorList>
            <person name="Bromfield E.S.P."/>
            <person name="Cloutier S."/>
        </authorList>
    </citation>
    <scope>NUCLEOTIDE SEQUENCE</scope>
    <source>
        <strain evidence="3">5S5</strain>
    </source>
</reference>
<dbReference type="EMBL" id="JAAOLE020000001">
    <property type="protein sequence ID" value="NVI47258.1"/>
    <property type="molecule type" value="Genomic_DNA"/>
</dbReference>
<dbReference type="AlphaFoldDB" id="A0A973W494"/>
<evidence type="ECO:0000313" key="2">
    <source>
        <dbReference type="EMBL" id="NVI47258.1"/>
    </source>
</evidence>
<proteinExistence type="predicted"/>
<sequence>MVRLKSMLISAALLGLLSLGAPGAAFAETSTITVGNAAQTTARPLPLRAAKHAGEPTRVWRTHSLPLKSVDSHFGGMGGGHYPGFRH</sequence>
<organism evidence="2">
    <name type="scientific">Bradyrhizobium septentrionale</name>
    <dbReference type="NCBI Taxonomy" id="1404411"/>
    <lineage>
        <taxon>Bacteria</taxon>
        <taxon>Pseudomonadati</taxon>
        <taxon>Pseudomonadota</taxon>
        <taxon>Alphaproteobacteria</taxon>
        <taxon>Hyphomicrobiales</taxon>
        <taxon>Nitrobacteraceae</taxon>
        <taxon>Bradyrhizobium</taxon>
    </lineage>
</organism>
<reference evidence="2" key="1">
    <citation type="submission" date="2020-06" db="EMBL/GenBank/DDBJ databases">
        <title>Whole Genome Sequence of Bradyrhizobium sp. Strain 1S1.</title>
        <authorList>
            <person name="Bromfield E.S.P."/>
            <person name="Cloutier S."/>
        </authorList>
    </citation>
    <scope>NUCLEOTIDE SEQUENCE [LARGE SCALE GENOMIC DNA]</scope>
    <source>
        <strain evidence="2">1S1</strain>
    </source>
</reference>
<dbReference type="RefSeq" id="WP_166207426.1">
    <property type="nucleotide sequence ID" value="NZ_CP088285.1"/>
</dbReference>
<protein>
    <submittedName>
        <fullName evidence="2">Uncharacterized protein</fullName>
    </submittedName>
</protein>
<feature type="chain" id="PRO_5037240404" evidence="1">
    <location>
        <begin position="28"/>
        <end position="87"/>
    </location>
</feature>
<keyword evidence="4" id="KW-1185">Reference proteome</keyword>
<evidence type="ECO:0000313" key="3">
    <source>
        <dbReference type="EMBL" id="WXC82862.1"/>
    </source>
</evidence>
<feature type="signal peptide" evidence="1">
    <location>
        <begin position="1"/>
        <end position="27"/>
    </location>
</feature>
<evidence type="ECO:0000256" key="1">
    <source>
        <dbReference type="SAM" id="SignalP"/>
    </source>
</evidence>
<name>A0A973W494_9BRAD</name>
<dbReference type="EMBL" id="CP147711">
    <property type="protein sequence ID" value="WXC82862.1"/>
    <property type="molecule type" value="Genomic_DNA"/>
</dbReference>
<dbReference type="Proteomes" id="UP001432046">
    <property type="component" value="Chromosome"/>
</dbReference>
<keyword evidence="1" id="KW-0732">Signal</keyword>